<accession>A0A0D9ZGJ2</accession>
<reference evidence="2" key="2">
    <citation type="submission" date="2018-05" db="EMBL/GenBank/DDBJ databases">
        <title>OgluRS3 (Oryza glumaepatula Reference Sequence Version 3).</title>
        <authorList>
            <person name="Zhang J."/>
            <person name="Kudrna D."/>
            <person name="Lee S."/>
            <person name="Talag J."/>
            <person name="Welchert J."/>
            <person name="Wing R.A."/>
        </authorList>
    </citation>
    <scope>NUCLEOTIDE SEQUENCE [LARGE SCALE GENOMIC DNA]</scope>
</reference>
<proteinExistence type="predicted"/>
<sequence>MWEAWWGRRSREPPPAEAAAAREGGDGGVGRAAPVRSGGRRRVGRGESGAAGGAVAWGAEHAYPIQHHAEKCKTPEATQAAPKGGLSVAMAVLEEVMEEGGLLMMPPQQIERVDGALGEGMNQEQVKLSLLSLQMEMEEIQHPVLPEVMEEEVVGSDQLLEERLGLEAEFLVGIVDQNLALDPKKRMFGGVMFISLSLPMDLSPTSDKARGSSSGSGNFVVGLEQVDQGMAKLLDGQAAEAQRSPEFASSKPYPYATSRNHAAPSPPIPHRELLLPLGPFPPSGASPPPLPSPRQRRSFSAAPSPPIWSLS</sequence>
<feature type="compositionally biased region" description="Pro residues" evidence="1">
    <location>
        <begin position="278"/>
        <end position="292"/>
    </location>
</feature>
<dbReference type="HOGENOM" id="CLU_895386_0_0_1"/>
<evidence type="ECO:0000313" key="2">
    <source>
        <dbReference type="EnsemblPlants" id="OGLUM04G00870.1"/>
    </source>
</evidence>
<dbReference type="EnsemblPlants" id="OGLUM04G00870.1">
    <property type="protein sequence ID" value="OGLUM04G00870.1"/>
    <property type="gene ID" value="OGLUM04G00870"/>
</dbReference>
<organism evidence="2">
    <name type="scientific">Oryza glumipatula</name>
    <dbReference type="NCBI Taxonomy" id="40148"/>
    <lineage>
        <taxon>Eukaryota</taxon>
        <taxon>Viridiplantae</taxon>
        <taxon>Streptophyta</taxon>
        <taxon>Embryophyta</taxon>
        <taxon>Tracheophyta</taxon>
        <taxon>Spermatophyta</taxon>
        <taxon>Magnoliopsida</taxon>
        <taxon>Liliopsida</taxon>
        <taxon>Poales</taxon>
        <taxon>Poaceae</taxon>
        <taxon>BOP clade</taxon>
        <taxon>Oryzoideae</taxon>
        <taxon>Oryzeae</taxon>
        <taxon>Oryzinae</taxon>
        <taxon>Oryza</taxon>
    </lineage>
</organism>
<dbReference type="AlphaFoldDB" id="A0A0D9ZGJ2"/>
<evidence type="ECO:0000256" key="1">
    <source>
        <dbReference type="SAM" id="MobiDB-lite"/>
    </source>
</evidence>
<feature type="region of interest" description="Disordered" evidence="1">
    <location>
        <begin position="1"/>
        <end position="51"/>
    </location>
</feature>
<keyword evidence="3" id="KW-1185">Reference proteome</keyword>
<dbReference type="Proteomes" id="UP000026961">
    <property type="component" value="Chromosome 4"/>
</dbReference>
<feature type="region of interest" description="Disordered" evidence="1">
    <location>
        <begin position="236"/>
        <end position="311"/>
    </location>
</feature>
<reference evidence="2" key="1">
    <citation type="submission" date="2015-04" db="UniProtKB">
        <authorList>
            <consortium name="EnsemblPlants"/>
        </authorList>
    </citation>
    <scope>IDENTIFICATION</scope>
</reference>
<name>A0A0D9ZGJ2_9ORYZ</name>
<dbReference type="Gramene" id="OGLUM04G00870.1">
    <property type="protein sequence ID" value="OGLUM04G00870.1"/>
    <property type="gene ID" value="OGLUM04G00870"/>
</dbReference>
<protein>
    <submittedName>
        <fullName evidence="2">Uncharacterized protein</fullName>
    </submittedName>
</protein>
<evidence type="ECO:0000313" key="3">
    <source>
        <dbReference type="Proteomes" id="UP000026961"/>
    </source>
</evidence>